<protein>
    <submittedName>
        <fullName evidence="2">Uncharacterized protein</fullName>
    </submittedName>
</protein>
<proteinExistence type="predicted"/>
<dbReference type="OrthoDB" id="5531926at2759"/>
<organism evidence="2 3">
    <name type="scientific">Coemansia pectinata</name>
    <dbReference type="NCBI Taxonomy" id="1052879"/>
    <lineage>
        <taxon>Eukaryota</taxon>
        <taxon>Fungi</taxon>
        <taxon>Fungi incertae sedis</taxon>
        <taxon>Zoopagomycota</taxon>
        <taxon>Kickxellomycotina</taxon>
        <taxon>Kickxellomycetes</taxon>
        <taxon>Kickxellales</taxon>
        <taxon>Kickxellaceae</taxon>
        <taxon>Coemansia</taxon>
    </lineage>
</organism>
<sequence length="498" mass="56477">ERDIYTGAALRALSQSDSEGCVFPLVRELTLVLESSPSDEASELGESEHSDESSETGELNHSDQSNEPVNMDEVYQANVSALMSWIKQMIPMVNDVCIEIDSCSDPDFTFAGHFSHLVAQLCRLGNRIEYNCKALRDLPVESRLDEIRDLVHLRLEHNFECDRSSYLARRNAQTLQSLCLKSWYLDDAVSLIRSPDGGYVTYPCLHTLELWEYKIVCYMEPPVFPGAVPFPSLLSLRVSLPALLGDDVLFRSNFATLESLVLKVDDYIVPMFRQHSVFTPTSHSKLRYVKFGRLDRLVPEPFSTYTEVVRFALSIGPGVPMRGIAQVPLADELLPALSLPGDHSSIRVLSIPNTELDIWQAISLIESLPLLSDLQAPFPSIGSMPDGVTMNELPEYMVSTYALMGERFRCWRIIYYMSNVENIMLLALICPNFDYAAVHREHRELFMTYMRDKIQADGSRQHEERLRRMLFGGWENKFPSADIAQARLDAARKELFGN</sequence>
<dbReference type="AlphaFoldDB" id="A0A9W8GTX8"/>
<dbReference type="Proteomes" id="UP001140011">
    <property type="component" value="Unassembled WGS sequence"/>
</dbReference>
<keyword evidence="3" id="KW-1185">Reference proteome</keyword>
<feature type="compositionally biased region" description="Polar residues" evidence="1">
    <location>
        <begin position="56"/>
        <end position="68"/>
    </location>
</feature>
<evidence type="ECO:0000256" key="1">
    <source>
        <dbReference type="SAM" id="MobiDB-lite"/>
    </source>
</evidence>
<gene>
    <name evidence="2" type="ORF">GGI19_004476</name>
</gene>
<accession>A0A9W8GTX8</accession>
<dbReference type="SUPFAM" id="SSF52047">
    <property type="entry name" value="RNI-like"/>
    <property type="match status" value="1"/>
</dbReference>
<feature type="non-terminal residue" evidence="2">
    <location>
        <position position="1"/>
    </location>
</feature>
<dbReference type="EMBL" id="JANBUH010000399">
    <property type="protein sequence ID" value="KAJ2751453.1"/>
    <property type="molecule type" value="Genomic_DNA"/>
</dbReference>
<evidence type="ECO:0000313" key="2">
    <source>
        <dbReference type="EMBL" id="KAJ2751453.1"/>
    </source>
</evidence>
<reference evidence="2" key="1">
    <citation type="submission" date="2022-07" db="EMBL/GenBank/DDBJ databases">
        <title>Phylogenomic reconstructions and comparative analyses of Kickxellomycotina fungi.</title>
        <authorList>
            <person name="Reynolds N.K."/>
            <person name="Stajich J.E."/>
            <person name="Barry K."/>
            <person name="Grigoriev I.V."/>
            <person name="Crous P."/>
            <person name="Smith M.E."/>
        </authorList>
    </citation>
    <scope>NUCLEOTIDE SEQUENCE</scope>
    <source>
        <strain evidence="2">BCRC 34297</strain>
    </source>
</reference>
<evidence type="ECO:0000313" key="3">
    <source>
        <dbReference type="Proteomes" id="UP001140011"/>
    </source>
</evidence>
<feature type="region of interest" description="Disordered" evidence="1">
    <location>
        <begin position="36"/>
        <end position="68"/>
    </location>
</feature>
<comment type="caution">
    <text evidence="2">The sequence shown here is derived from an EMBL/GenBank/DDBJ whole genome shotgun (WGS) entry which is preliminary data.</text>
</comment>
<name>A0A9W8GTX8_9FUNG</name>